<dbReference type="OrthoDB" id="677498at2759"/>
<accession>A0A5J9UT92</accession>
<feature type="region of interest" description="Disordered" evidence="1">
    <location>
        <begin position="75"/>
        <end position="104"/>
    </location>
</feature>
<dbReference type="Pfam" id="PF20241">
    <property type="entry name" value="DUF6598"/>
    <property type="match status" value="1"/>
</dbReference>
<dbReference type="Proteomes" id="UP000324897">
    <property type="component" value="Chromosome 2"/>
</dbReference>
<feature type="non-terminal residue" evidence="3">
    <location>
        <position position="1"/>
    </location>
</feature>
<sequence length="510" mass="57352">MSHSLCAGPSYSGWRLTDDVAGSSSQVPLMAPGSEMDDYDYDDEEISGYSERYGRQSPTPFDLDAYMAEGQHDALRPSQLSGAPPMTQSSQQYHDTPASAGCRPTRQVVPPSPLMYSAGHVRAGRKAPKPGTVKGAELIEEIDCPVSDDEVPEKFPYDLGKDSDDDVPVDTVTTCPGQRFTKEEANEIRRKWLKGYIDLCAKYADLCNELLSDEDEDENSSLPPGPLKVLPETTPLCIERGYCYHREFMTNVTDETAKNLGFYEPQDMLQVLSLRLSHTESCSISVYEMFAIRDDLEPLRNYVFIRTRDDPVVIEKDSFALPLCSPCRGMYVLDRALLEVDLWIKKEGDKSNDERLLSVYVEIDLGSFLDEKLIGRIHGDRCMLDMSYMFLAESLEATIQISALADNPSDVRFIAFSSCFDDEIILFKGKGVKKGELIRHIVAVKAEEKLCVRLELGNSVFEWTFQDEAGVSSSPDDLITNQFHVRVLFAPNNLAPITSRYHEWKRSCRE</sequence>
<dbReference type="PANTHER" id="PTHR33065:SF117">
    <property type="entry name" value="OS01G0590200 PROTEIN"/>
    <property type="match status" value="1"/>
</dbReference>
<comment type="caution">
    <text evidence="3">The sequence shown here is derived from an EMBL/GenBank/DDBJ whole genome shotgun (WGS) entry which is preliminary data.</text>
</comment>
<keyword evidence="4" id="KW-1185">Reference proteome</keyword>
<gene>
    <name evidence="3" type="ORF">EJB05_29640</name>
</gene>
<dbReference type="InterPro" id="IPR046533">
    <property type="entry name" value="DUF6598"/>
</dbReference>
<feature type="compositionally biased region" description="Polar residues" evidence="1">
    <location>
        <begin position="78"/>
        <end position="94"/>
    </location>
</feature>
<organism evidence="3 4">
    <name type="scientific">Eragrostis curvula</name>
    <name type="common">weeping love grass</name>
    <dbReference type="NCBI Taxonomy" id="38414"/>
    <lineage>
        <taxon>Eukaryota</taxon>
        <taxon>Viridiplantae</taxon>
        <taxon>Streptophyta</taxon>
        <taxon>Embryophyta</taxon>
        <taxon>Tracheophyta</taxon>
        <taxon>Spermatophyta</taxon>
        <taxon>Magnoliopsida</taxon>
        <taxon>Liliopsida</taxon>
        <taxon>Poales</taxon>
        <taxon>Poaceae</taxon>
        <taxon>PACMAD clade</taxon>
        <taxon>Chloridoideae</taxon>
        <taxon>Eragrostideae</taxon>
        <taxon>Eragrostidinae</taxon>
        <taxon>Eragrostis</taxon>
    </lineage>
</organism>
<evidence type="ECO:0000259" key="2">
    <source>
        <dbReference type="Pfam" id="PF20241"/>
    </source>
</evidence>
<dbReference type="AlphaFoldDB" id="A0A5J9UT92"/>
<feature type="domain" description="DUF6598" evidence="2">
    <location>
        <begin position="268"/>
        <end position="456"/>
    </location>
</feature>
<reference evidence="3 4" key="1">
    <citation type="journal article" date="2019" name="Sci. Rep.">
        <title>A high-quality genome of Eragrostis curvula grass provides insights into Poaceae evolution and supports new strategies to enhance forage quality.</title>
        <authorList>
            <person name="Carballo J."/>
            <person name="Santos B.A.C.M."/>
            <person name="Zappacosta D."/>
            <person name="Garbus I."/>
            <person name="Selva J.P."/>
            <person name="Gallo C.A."/>
            <person name="Diaz A."/>
            <person name="Albertini E."/>
            <person name="Caccamo M."/>
            <person name="Echenique V."/>
        </authorList>
    </citation>
    <scope>NUCLEOTIDE SEQUENCE [LARGE SCALE GENOMIC DNA]</scope>
    <source>
        <strain evidence="4">cv. Victoria</strain>
        <tissue evidence="3">Leaf</tissue>
    </source>
</reference>
<dbReference type="EMBL" id="RWGY01000013">
    <property type="protein sequence ID" value="TVU27062.1"/>
    <property type="molecule type" value="Genomic_DNA"/>
</dbReference>
<evidence type="ECO:0000313" key="4">
    <source>
        <dbReference type="Proteomes" id="UP000324897"/>
    </source>
</evidence>
<protein>
    <recommendedName>
        <fullName evidence="2">DUF6598 domain-containing protein</fullName>
    </recommendedName>
</protein>
<evidence type="ECO:0000313" key="3">
    <source>
        <dbReference type="EMBL" id="TVU27062.1"/>
    </source>
</evidence>
<dbReference type="PANTHER" id="PTHR33065">
    <property type="entry name" value="OS07G0486400 PROTEIN"/>
    <property type="match status" value="1"/>
</dbReference>
<name>A0A5J9UT92_9POAL</name>
<evidence type="ECO:0000256" key="1">
    <source>
        <dbReference type="SAM" id="MobiDB-lite"/>
    </source>
</evidence>
<dbReference type="Gramene" id="TVU27062">
    <property type="protein sequence ID" value="TVU27062"/>
    <property type="gene ID" value="EJB05_29640"/>
</dbReference>
<proteinExistence type="predicted"/>